<evidence type="ECO:0000256" key="6">
    <source>
        <dbReference type="ARBA" id="ARBA00023211"/>
    </source>
</evidence>
<dbReference type="EMBL" id="SSMQ01000091">
    <property type="protein sequence ID" value="TKC95876.1"/>
    <property type="molecule type" value="Genomic_DNA"/>
</dbReference>
<dbReference type="GO" id="GO:0042245">
    <property type="term" value="P:RNA repair"/>
    <property type="evidence" value="ECO:0007669"/>
    <property type="project" value="UniProtKB-KW"/>
</dbReference>
<comment type="caution">
    <text evidence="12">The sequence shown here is derived from an EMBL/GenBank/DDBJ whole genome shotgun (WGS) entry which is preliminary data.</text>
</comment>
<keyword evidence="4" id="KW-0692">RNA repair</keyword>
<comment type="catalytic activity">
    <reaction evidence="7">
        <text>a 3'-end 3'-phospho-ribonucleotide-RNA + a 5'-end dephospho-ribonucleoside-RNA + GTP = a ribonucleotidyl-ribonucleotide-RNA + GMP + diphosphate</text>
        <dbReference type="Rhea" id="RHEA:68076"/>
        <dbReference type="Rhea" id="RHEA-COMP:10463"/>
        <dbReference type="Rhea" id="RHEA-COMP:13936"/>
        <dbReference type="Rhea" id="RHEA-COMP:17355"/>
        <dbReference type="ChEBI" id="CHEBI:33019"/>
        <dbReference type="ChEBI" id="CHEBI:37565"/>
        <dbReference type="ChEBI" id="CHEBI:58115"/>
        <dbReference type="ChEBI" id="CHEBI:83062"/>
        <dbReference type="ChEBI" id="CHEBI:138284"/>
        <dbReference type="ChEBI" id="CHEBI:173118"/>
        <dbReference type="EC" id="6.5.1.8"/>
    </reaction>
</comment>
<evidence type="ECO:0000313" key="13">
    <source>
        <dbReference type="Proteomes" id="UP000309215"/>
    </source>
</evidence>
<dbReference type="GO" id="GO:0003972">
    <property type="term" value="F:RNA ligase (ATP) activity"/>
    <property type="evidence" value="ECO:0007669"/>
    <property type="project" value="TreeGrafter"/>
</dbReference>
<dbReference type="OrthoDB" id="9802323at2"/>
<feature type="binding site" evidence="9">
    <location>
        <position position="411"/>
    </location>
    <ligand>
        <name>GMP</name>
        <dbReference type="ChEBI" id="CHEBI:58115"/>
    </ligand>
</feature>
<feature type="active site" description="GMP-histidine intermediate" evidence="8">
    <location>
        <position position="333"/>
    </location>
</feature>
<feature type="binding site" evidence="9">
    <location>
        <begin position="333"/>
        <end position="336"/>
    </location>
    <ligand>
        <name>GMP</name>
        <dbReference type="ChEBI" id="CHEBI:58115"/>
    </ligand>
</feature>
<comment type="cofactor">
    <cofactor evidence="10 11">
        <name>Mn(2+)</name>
        <dbReference type="ChEBI" id="CHEBI:29035"/>
    </cofactor>
    <text evidence="10 11">Binds 2 manganese ions per subunit.</text>
</comment>
<evidence type="ECO:0000256" key="3">
    <source>
        <dbReference type="ARBA" id="ARBA00022741"/>
    </source>
</evidence>
<feature type="binding site" evidence="10">
    <location>
        <position position="277"/>
    </location>
    <ligand>
        <name>Mn(2+)</name>
        <dbReference type="ChEBI" id="CHEBI:29035"/>
        <label>2</label>
    </ligand>
</feature>
<keyword evidence="6 10" id="KW-0464">Manganese</keyword>
<evidence type="ECO:0000256" key="10">
    <source>
        <dbReference type="PIRSR" id="PIRSR601233-3"/>
    </source>
</evidence>
<dbReference type="EC" id="6.5.1.-" evidence="11"/>
<dbReference type="InterPro" id="IPR001233">
    <property type="entry name" value="RtcB"/>
</dbReference>
<comment type="similarity">
    <text evidence="11">Belongs to the RtcB family.</text>
</comment>
<dbReference type="RefSeq" id="WP_136935553.1">
    <property type="nucleotide sequence ID" value="NZ_SSMQ01000091.1"/>
</dbReference>
<evidence type="ECO:0000256" key="8">
    <source>
        <dbReference type="PIRSR" id="PIRSR601233-1"/>
    </source>
</evidence>
<evidence type="ECO:0000256" key="2">
    <source>
        <dbReference type="ARBA" id="ARBA00022723"/>
    </source>
</evidence>
<reference evidence="12 13" key="1">
    <citation type="submission" date="2019-04" db="EMBL/GenBank/DDBJ databases">
        <authorList>
            <person name="Li Y."/>
            <person name="Wang J."/>
        </authorList>
    </citation>
    <scope>NUCLEOTIDE SEQUENCE [LARGE SCALE GENOMIC DNA]</scope>
    <source>
        <strain evidence="12 13">DSM 14668</strain>
    </source>
</reference>
<dbReference type="Pfam" id="PF01139">
    <property type="entry name" value="RtcB"/>
    <property type="match status" value="2"/>
</dbReference>
<feature type="binding site" evidence="10">
    <location>
        <position position="177"/>
    </location>
    <ligand>
        <name>Mn(2+)</name>
        <dbReference type="ChEBI" id="CHEBI:29035"/>
        <label>1</label>
    </ligand>
</feature>
<keyword evidence="13" id="KW-1185">Reference proteome</keyword>
<keyword evidence="5 9" id="KW-0342">GTP-binding</keyword>
<evidence type="ECO:0000256" key="1">
    <source>
        <dbReference type="ARBA" id="ARBA00022598"/>
    </source>
</evidence>
<gene>
    <name evidence="11" type="primary">rtcB</name>
    <name evidence="12" type="ORF">E8A74_46110</name>
</gene>
<feature type="binding site" evidence="10">
    <location>
        <position position="208"/>
    </location>
    <ligand>
        <name>Mn(2+)</name>
        <dbReference type="ChEBI" id="CHEBI:29035"/>
        <label>2</label>
    </ligand>
</feature>
<dbReference type="InterPro" id="IPR036025">
    <property type="entry name" value="RtcB-like_sf"/>
</dbReference>
<evidence type="ECO:0000313" key="12">
    <source>
        <dbReference type="EMBL" id="TKC95876.1"/>
    </source>
</evidence>
<evidence type="ECO:0000256" key="11">
    <source>
        <dbReference type="RuleBase" id="RU371113"/>
    </source>
</evidence>
<evidence type="ECO:0000256" key="9">
    <source>
        <dbReference type="PIRSR" id="PIRSR601233-2"/>
    </source>
</evidence>
<proteinExistence type="inferred from homology"/>
<protein>
    <recommendedName>
        <fullName evidence="11">tRNA-splicing ligase RtcB</fullName>
        <ecNumber evidence="11">6.5.1.-</ecNumber>
    </recommendedName>
</protein>
<sequence length="412" mass="43774">MGTSSLPQPTLPPHARIFARPDVWMEGDAITQFTRVAELPGCVRAAGMPDLHSGRGPIGAAFAFEERVLPYLVGGDAGCGVLLFATTASPRAVDKLERRVRTAMDEDLLEDCDPLEVFDACWHKGAKGLTEVAHVPDDIAAMAERECALDLVPSGDPAAYRDPSHGRALGSIGSGNHFAEITRVTEVRDEATADAMGLEKGGLVALVHTGSRGLGAQIGRRYGDATLTGEAIDVYLADLAGAVRFAQANRFLVACRLLRALAALRRDKVRGVLDIVHNTIRREDIAGCPVWIHRKGAAPASRGEATVVLGSRGAPSWVLLGHGHEGALASVAHGAGRRMTRTEARAKLATRYKRAELGRTAHGGRIVCDDADLLYEEHPDAYKPIEPVVASLVDEGLAAPIASLVPLVTVKQ</sequence>
<keyword evidence="2 10" id="KW-0479">Metal-binding</keyword>
<dbReference type="PANTHER" id="PTHR11118:SF1">
    <property type="entry name" value="RNA-SPLICING LIGASE RTCB HOMOLOG"/>
    <property type="match status" value="1"/>
</dbReference>
<keyword evidence="3 9" id="KW-0547">Nucleotide-binding</keyword>
<feature type="binding site" evidence="9">
    <location>
        <begin position="176"/>
        <end position="180"/>
    </location>
    <ligand>
        <name>GMP</name>
        <dbReference type="ChEBI" id="CHEBI:58115"/>
    </ligand>
</feature>
<dbReference type="GO" id="GO:0005525">
    <property type="term" value="F:GTP binding"/>
    <property type="evidence" value="ECO:0007669"/>
    <property type="project" value="UniProtKB-KW"/>
</dbReference>
<comment type="subunit">
    <text evidence="11">Monomer.</text>
</comment>
<dbReference type="GO" id="GO:0046872">
    <property type="term" value="F:metal ion binding"/>
    <property type="evidence" value="ECO:0007669"/>
    <property type="project" value="UniProtKB-UniRule"/>
</dbReference>
<dbReference type="AlphaFoldDB" id="A0A4U1IPQ4"/>
<dbReference type="Proteomes" id="UP000309215">
    <property type="component" value="Unassembled WGS sequence"/>
</dbReference>
<evidence type="ECO:0000256" key="7">
    <source>
        <dbReference type="ARBA" id="ARBA00047746"/>
    </source>
</evidence>
<dbReference type="SUPFAM" id="SSF103365">
    <property type="entry name" value="Hypothetical protein PH1602"/>
    <property type="match status" value="1"/>
</dbReference>
<organism evidence="12 13">
    <name type="scientific">Polyangium fumosum</name>
    <dbReference type="NCBI Taxonomy" id="889272"/>
    <lineage>
        <taxon>Bacteria</taxon>
        <taxon>Pseudomonadati</taxon>
        <taxon>Myxococcota</taxon>
        <taxon>Polyangia</taxon>
        <taxon>Polyangiales</taxon>
        <taxon>Polyangiaceae</taxon>
        <taxon>Polyangium</taxon>
    </lineage>
</organism>
<name>A0A4U1IPQ4_9BACT</name>
<evidence type="ECO:0000256" key="4">
    <source>
        <dbReference type="ARBA" id="ARBA00022800"/>
    </source>
</evidence>
<feature type="binding site" evidence="9">
    <location>
        <position position="316"/>
    </location>
    <ligand>
        <name>GMP</name>
        <dbReference type="ChEBI" id="CHEBI:58115"/>
    </ligand>
</feature>
<dbReference type="GO" id="GO:0170057">
    <property type="term" value="F:RNA ligase (GTP) activity"/>
    <property type="evidence" value="ECO:0007669"/>
    <property type="project" value="UniProtKB-EC"/>
</dbReference>
<dbReference type="Gene3D" id="3.90.1860.10">
    <property type="entry name" value="tRNA-splicing ligase RtcB"/>
    <property type="match status" value="1"/>
</dbReference>
<accession>A0A4U1IPQ4</accession>
<feature type="binding site" evidence="10">
    <location>
        <position position="76"/>
    </location>
    <ligand>
        <name>Mn(2+)</name>
        <dbReference type="ChEBI" id="CHEBI:29035"/>
        <label>1</label>
    </ligand>
</feature>
<feature type="binding site" evidence="9">
    <location>
        <begin position="277"/>
        <end position="278"/>
    </location>
    <ligand>
        <name>GMP</name>
        <dbReference type="ChEBI" id="CHEBI:58115"/>
    </ligand>
</feature>
<keyword evidence="1 11" id="KW-0436">Ligase</keyword>
<dbReference type="PANTHER" id="PTHR11118">
    <property type="entry name" value="RNA-SPLICING LIGASE RTCB HOMOLOG"/>
    <property type="match status" value="1"/>
</dbReference>
<evidence type="ECO:0000256" key="5">
    <source>
        <dbReference type="ARBA" id="ARBA00023134"/>
    </source>
</evidence>
<dbReference type="GO" id="GO:0006396">
    <property type="term" value="P:RNA processing"/>
    <property type="evidence" value="ECO:0007669"/>
    <property type="project" value="InterPro"/>
</dbReference>